<dbReference type="EMBL" id="BDHI01000014">
    <property type="protein sequence ID" value="GCB23109.1"/>
    <property type="molecule type" value="Genomic_DNA"/>
</dbReference>
<feature type="compositionally biased region" description="Polar residues" evidence="12">
    <location>
        <begin position="579"/>
        <end position="607"/>
    </location>
</feature>
<dbReference type="SMART" id="SM00273">
    <property type="entry name" value="ENTH"/>
    <property type="match status" value="1"/>
</dbReference>
<evidence type="ECO:0000259" key="13">
    <source>
        <dbReference type="PROSITE" id="PS50942"/>
    </source>
</evidence>
<evidence type="ECO:0000256" key="1">
    <source>
        <dbReference type="ARBA" id="ARBA00004170"/>
    </source>
</evidence>
<dbReference type="Pfam" id="PF01417">
    <property type="entry name" value="ENTH"/>
    <property type="match status" value="1"/>
</dbReference>
<dbReference type="SUPFAM" id="SSF48464">
    <property type="entry name" value="ENTH/VHS domain"/>
    <property type="match status" value="1"/>
</dbReference>
<evidence type="ECO:0000313" key="14">
    <source>
        <dbReference type="EMBL" id="GCB23109.1"/>
    </source>
</evidence>
<evidence type="ECO:0000313" key="15">
    <source>
        <dbReference type="Proteomes" id="UP000286921"/>
    </source>
</evidence>
<dbReference type="PROSITE" id="PS50330">
    <property type="entry name" value="UIM"/>
    <property type="match status" value="2"/>
</dbReference>
<dbReference type="AlphaFoldDB" id="A0A401KV42"/>
<evidence type="ECO:0000256" key="4">
    <source>
        <dbReference type="ARBA" id="ARBA00022490"/>
    </source>
</evidence>
<dbReference type="PANTHER" id="PTHR12276">
    <property type="entry name" value="EPSIN/ENT-RELATED"/>
    <property type="match status" value="1"/>
</dbReference>
<dbReference type="InterPro" id="IPR013809">
    <property type="entry name" value="ENTH"/>
</dbReference>
<dbReference type="PANTHER" id="PTHR12276:SF110">
    <property type="entry name" value="EPSIN-1-RELATED"/>
    <property type="match status" value="1"/>
</dbReference>
<evidence type="ECO:0000256" key="2">
    <source>
        <dbReference type="ARBA" id="ARBA00004496"/>
    </source>
</evidence>
<dbReference type="GO" id="GO:0005543">
    <property type="term" value="F:phospholipid binding"/>
    <property type="evidence" value="ECO:0007669"/>
    <property type="project" value="TreeGrafter"/>
</dbReference>
<proteinExistence type="inferred from homology"/>
<feature type="domain" description="ENTH" evidence="13">
    <location>
        <begin position="42"/>
        <end position="175"/>
    </location>
</feature>
<feature type="region of interest" description="Disordered" evidence="12">
    <location>
        <begin position="334"/>
        <end position="463"/>
    </location>
</feature>
<evidence type="ECO:0000256" key="10">
    <source>
        <dbReference type="ARBA" id="ARBA00023136"/>
    </source>
</evidence>
<protein>
    <submittedName>
        <fullName evidence="14">Epsin-1</fullName>
    </submittedName>
</protein>
<dbReference type="InterPro" id="IPR008942">
    <property type="entry name" value="ENTH_VHS"/>
</dbReference>
<evidence type="ECO:0000256" key="3">
    <source>
        <dbReference type="ARBA" id="ARBA00010130"/>
    </source>
</evidence>
<comment type="caution">
    <text evidence="14">The sequence shown here is derived from an EMBL/GenBank/DDBJ whole genome shotgun (WGS) entry which is preliminary data.</text>
</comment>
<keyword evidence="8" id="KW-0832">Ubl conjugation</keyword>
<keyword evidence="9" id="KW-0446">Lipid-binding</keyword>
<dbReference type="InterPro" id="IPR003903">
    <property type="entry name" value="UIM_dom"/>
</dbReference>
<dbReference type="GO" id="GO:0006897">
    <property type="term" value="P:endocytosis"/>
    <property type="evidence" value="ECO:0007669"/>
    <property type="project" value="TreeGrafter"/>
</dbReference>
<evidence type="ECO:0000256" key="11">
    <source>
        <dbReference type="SAM" id="Coils"/>
    </source>
</evidence>
<dbReference type="GO" id="GO:0005768">
    <property type="term" value="C:endosome"/>
    <property type="evidence" value="ECO:0007669"/>
    <property type="project" value="TreeGrafter"/>
</dbReference>
<dbReference type="SMART" id="SM00726">
    <property type="entry name" value="UIM"/>
    <property type="match status" value="2"/>
</dbReference>
<reference evidence="14 15" key="1">
    <citation type="submission" date="2016-09" db="EMBL/GenBank/DDBJ databases">
        <title>Aspergillus awamori IFM 58123T.</title>
        <authorList>
            <person name="Kusuya Y."/>
            <person name="Shimizu M."/>
            <person name="Takahashi H."/>
            <person name="Yaguchi T."/>
        </authorList>
    </citation>
    <scope>NUCLEOTIDE SEQUENCE [LARGE SCALE GENOMIC DNA]</scope>
    <source>
        <strain evidence="14 15">IFM 58123</strain>
    </source>
</reference>
<feature type="region of interest" description="Disordered" evidence="12">
    <location>
        <begin position="557"/>
        <end position="607"/>
    </location>
</feature>
<dbReference type="CDD" id="cd16991">
    <property type="entry name" value="ENTH_Ent1_Ent2"/>
    <property type="match status" value="1"/>
</dbReference>
<dbReference type="GO" id="GO:0070530">
    <property type="term" value="F:K63-linked polyubiquitin modification-dependent protein binding"/>
    <property type="evidence" value="ECO:0007669"/>
    <property type="project" value="UniProtKB-ARBA"/>
</dbReference>
<dbReference type="Proteomes" id="UP000286921">
    <property type="component" value="Unassembled WGS sequence"/>
</dbReference>
<feature type="compositionally biased region" description="Low complexity" evidence="12">
    <location>
        <begin position="394"/>
        <end position="412"/>
    </location>
</feature>
<keyword evidence="6" id="KW-0597">Phosphoprotein</keyword>
<feature type="coiled-coil region" evidence="11">
    <location>
        <begin position="219"/>
        <end position="268"/>
    </location>
</feature>
<feature type="region of interest" description="Disordered" evidence="12">
    <location>
        <begin position="186"/>
        <end position="216"/>
    </location>
</feature>
<feature type="compositionally biased region" description="Polar residues" evidence="12">
    <location>
        <begin position="439"/>
        <end position="452"/>
    </location>
</feature>
<dbReference type="Pfam" id="PF02809">
    <property type="entry name" value="UIM"/>
    <property type="match status" value="2"/>
</dbReference>
<keyword evidence="7" id="KW-0677">Repeat</keyword>
<comment type="subcellular location">
    <subcellularLocation>
        <location evidence="2">Cytoplasm</location>
    </subcellularLocation>
    <subcellularLocation>
        <location evidence="1">Membrane</location>
        <topology evidence="1">Peripheral membrane protein</topology>
    </subcellularLocation>
</comment>
<dbReference type="GO" id="GO:0000147">
    <property type="term" value="P:actin cortical patch assembly"/>
    <property type="evidence" value="ECO:0007669"/>
    <property type="project" value="UniProtKB-ARBA"/>
</dbReference>
<dbReference type="STRING" id="105351.A0A401KV42"/>
<keyword evidence="10" id="KW-0472">Membrane</keyword>
<dbReference type="PROSITE" id="PS50942">
    <property type="entry name" value="ENTH"/>
    <property type="match status" value="1"/>
</dbReference>
<accession>A0A401KV42</accession>
<keyword evidence="5" id="KW-1017">Isopeptide bond</keyword>
<organism evidence="14 15">
    <name type="scientific">Aspergillus awamori</name>
    <name type="common">Black koji mold</name>
    <dbReference type="NCBI Taxonomy" id="105351"/>
    <lineage>
        <taxon>Eukaryota</taxon>
        <taxon>Fungi</taxon>
        <taxon>Dikarya</taxon>
        <taxon>Ascomycota</taxon>
        <taxon>Pezizomycotina</taxon>
        <taxon>Eurotiomycetes</taxon>
        <taxon>Eurotiomycetidae</taxon>
        <taxon>Eurotiales</taxon>
        <taxon>Aspergillaceae</taxon>
        <taxon>Aspergillus</taxon>
    </lineage>
</organism>
<feature type="compositionally biased region" description="Polar residues" evidence="12">
    <location>
        <begin position="479"/>
        <end position="494"/>
    </location>
</feature>
<evidence type="ECO:0000256" key="7">
    <source>
        <dbReference type="ARBA" id="ARBA00022737"/>
    </source>
</evidence>
<keyword evidence="4" id="KW-0963">Cytoplasm</keyword>
<dbReference type="FunFam" id="1.25.40.90:FF:000010">
    <property type="entry name" value="EH domain binding protein"/>
    <property type="match status" value="1"/>
</dbReference>
<name>A0A401KV42_ASPAW</name>
<dbReference type="GO" id="GO:0007015">
    <property type="term" value="P:actin filament organization"/>
    <property type="evidence" value="ECO:0007669"/>
    <property type="project" value="TreeGrafter"/>
</dbReference>
<dbReference type="GO" id="GO:0030276">
    <property type="term" value="F:clathrin binding"/>
    <property type="evidence" value="ECO:0007669"/>
    <property type="project" value="TreeGrafter"/>
</dbReference>
<feature type="compositionally biased region" description="Polar residues" evidence="12">
    <location>
        <begin position="413"/>
        <end position="431"/>
    </location>
</feature>
<evidence type="ECO:0000256" key="9">
    <source>
        <dbReference type="ARBA" id="ARBA00023121"/>
    </source>
</evidence>
<feature type="compositionally biased region" description="Polar residues" evidence="12">
    <location>
        <begin position="372"/>
        <end position="393"/>
    </location>
</feature>
<feature type="compositionally biased region" description="Low complexity" evidence="12">
    <location>
        <begin position="567"/>
        <end position="578"/>
    </location>
</feature>
<comment type="similarity">
    <text evidence="3">Belongs to the epsin family.</text>
</comment>
<evidence type="ECO:0000256" key="12">
    <source>
        <dbReference type="SAM" id="MobiDB-lite"/>
    </source>
</evidence>
<gene>
    <name evidence="14" type="ORF">AAWM_05994</name>
</gene>
<feature type="region of interest" description="Disordered" evidence="12">
    <location>
        <begin position="479"/>
        <end position="506"/>
    </location>
</feature>
<dbReference type="Gene3D" id="1.25.40.90">
    <property type="match status" value="1"/>
</dbReference>
<dbReference type="GO" id="GO:0005886">
    <property type="term" value="C:plasma membrane"/>
    <property type="evidence" value="ECO:0007669"/>
    <property type="project" value="TreeGrafter"/>
</dbReference>
<evidence type="ECO:0000256" key="5">
    <source>
        <dbReference type="ARBA" id="ARBA00022499"/>
    </source>
</evidence>
<dbReference type="GO" id="GO:0030125">
    <property type="term" value="C:clathrin vesicle coat"/>
    <property type="evidence" value="ECO:0007669"/>
    <property type="project" value="TreeGrafter"/>
</dbReference>
<evidence type="ECO:0000256" key="8">
    <source>
        <dbReference type="ARBA" id="ARBA00022843"/>
    </source>
</evidence>
<keyword evidence="15" id="KW-1185">Reference proteome</keyword>
<evidence type="ECO:0000256" key="6">
    <source>
        <dbReference type="ARBA" id="ARBA00022553"/>
    </source>
</evidence>
<feature type="compositionally biased region" description="Low complexity" evidence="12">
    <location>
        <begin position="351"/>
        <end position="371"/>
    </location>
</feature>
<sequence length="607" mass="67984">MSKVVRSVKNVTKGYSSVQVKVRNGTSPSFPSLRFLGVLRNRASCYGVGRDGIPDNATSNDPWGPTGTEMAEIAALTFSSPTDFYEIMDMLDKRLNDKGKNWRHVLKSLKVLDYCLHEGSELVVTWARKNVYIIKTLREFQYIDEDGRDVGQNVRVAAKELTSLILDEDRLRSERSDRKLWKSRVSGLDDQGYGQEPPRRERRERRRATNDDEDAEYRLAIEASKYEAEEERKRRAKEAGAEDDEDLARAIKLSKEEEELRKRELEESNAQSLFDDAPVPTAQAQPTGYNQGYQQQNAVDWFGNPINPQQPLTTGYLNNQYAQPTGFQGQMTGMPNGYANGFQGQPSAFDQNPYGQQQQQQNFLQPQATLQPQHTAFNTNNPWGATGSTDFFSQQQQQQPQQQQQFQNQPQQDNFLSTGTNNPWATNQQSADALKPMPTGSNNPFAQRTQFQPKPAQTGPPSLNTLAEERVTTSFNPIANFQSPQNLAPPQQNFGPPKSTPPQMQDPHRAQLNALLASGEGQDTFGNTGDLRIPAQHTAPGTFVNSAGQGLDRLRATRTGNNPFYGQQPQQQQFVPQQTGFAQPANNPWGGQQTYHQPQQGGSLIDL</sequence>
<keyword evidence="11" id="KW-0175">Coiled coil</keyword>